<dbReference type="AlphaFoldDB" id="A0AAW1CJJ2"/>
<reference evidence="1 2" key="1">
    <citation type="submission" date="2022-12" db="EMBL/GenBank/DDBJ databases">
        <title>Chromosome-level genome assembly of true bugs.</title>
        <authorList>
            <person name="Ma L."/>
            <person name="Li H."/>
        </authorList>
    </citation>
    <scope>NUCLEOTIDE SEQUENCE [LARGE SCALE GENOMIC DNA]</scope>
    <source>
        <strain evidence="1">Lab_2022b</strain>
    </source>
</reference>
<comment type="caution">
    <text evidence="1">The sequence shown here is derived from an EMBL/GenBank/DDBJ whole genome shotgun (WGS) entry which is preliminary data.</text>
</comment>
<name>A0AAW1CJJ2_9HEMI</name>
<organism evidence="1 2">
    <name type="scientific">Rhynocoris fuscipes</name>
    <dbReference type="NCBI Taxonomy" id="488301"/>
    <lineage>
        <taxon>Eukaryota</taxon>
        <taxon>Metazoa</taxon>
        <taxon>Ecdysozoa</taxon>
        <taxon>Arthropoda</taxon>
        <taxon>Hexapoda</taxon>
        <taxon>Insecta</taxon>
        <taxon>Pterygota</taxon>
        <taxon>Neoptera</taxon>
        <taxon>Paraneoptera</taxon>
        <taxon>Hemiptera</taxon>
        <taxon>Heteroptera</taxon>
        <taxon>Panheteroptera</taxon>
        <taxon>Cimicomorpha</taxon>
        <taxon>Reduviidae</taxon>
        <taxon>Harpactorinae</taxon>
        <taxon>Harpactorini</taxon>
        <taxon>Rhynocoris</taxon>
    </lineage>
</organism>
<dbReference type="Proteomes" id="UP001461498">
    <property type="component" value="Unassembled WGS sequence"/>
</dbReference>
<evidence type="ECO:0000313" key="2">
    <source>
        <dbReference type="Proteomes" id="UP001461498"/>
    </source>
</evidence>
<proteinExistence type="predicted"/>
<keyword evidence="2" id="KW-1185">Reference proteome</keyword>
<protein>
    <submittedName>
        <fullName evidence="1">Uncharacterized protein</fullName>
    </submittedName>
</protein>
<accession>A0AAW1CJJ2</accession>
<gene>
    <name evidence="1" type="ORF">O3M35_004312</name>
</gene>
<sequence>MLLVTRRHHRVKGVVRGLLESRGFKCYDEVYAVDSGRTSRYADIVAFDGNSNLAYVLDPTVRY</sequence>
<evidence type="ECO:0000313" key="1">
    <source>
        <dbReference type="EMBL" id="KAK9497620.1"/>
    </source>
</evidence>
<dbReference type="EMBL" id="JAPXFL010000014">
    <property type="protein sequence ID" value="KAK9497620.1"/>
    <property type="molecule type" value="Genomic_DNA"/>
</dbReference>